<dbReference type="Pfam" id="PF00128">
    <property type="entry name" value="Alpha-amylase"/>
    <property type="match status" value="1"/>
</dbReference>
<dbReference type="InterPro" id="IPR013797">
    <property type="entry name" value="Maltooligo_trehalose_synth_4"/>
</dbReference>
<proteinExistence type="predicted"/>
<evidence type="ECO:0000313" key="2">
    <source>
        <dbReference type="EMBL" id="MDP9821086.1"/>
    </source>
</evidence>
<dbReference type="InterPro" id="IPR006047">
    <property type="entry name" value="GH13_cat_dom"/>
</dbReference>
<dbReference type="Proteomes" id="UP001240447">
    <property type="component" value="Unassembled WGS sequence"/>
</dbReference>
<keyword evidence="2" id="KW-0413">Isomerase</keyword>
<comment type="caution">
    <text evidence="2">The sequence shown here is derived from an EMBL/GenBank/DDBJ whole genome shotgun (WGS) entry which is preliminary data.</text>
</comment>
<dbReference type="NCBIfam" id="TIGR02401">
    <property type="entry name" value="trehalose_TreY"/>
    <property type="match status" value="1"/>
</dbReference>
<name>A0ABT9NL62_9ACTN</name>
<dbReference type="Gene3D" id="3.30.1590.10">
    <property type="entry name" value="Maltooligosyl trehalose synthase, domain 2"/>
    <property type="match status" value="1"/>
</dbReference>
<dbReference type="PANTHER" id="PTHR10357:SF216">
    <property type="entry name" value="MALTOOLIGOSYL TREHALOSE SYNTHASE-RELATED"/>
    <property type="match status" value="1"/>
</dbReference>
<reference evidence="2 3" key="1">
    <citation type="submission" date="2023-07" db="EMBL/GenBank/DDBJ databases">
        <title>Sequencing the genomes of 1000 actinobacteria strains.</title>
        <authorList>
            <person name="Klenk H.-P."/>
        </authorList>
    </citation>
    <scope>NUCLEOTIDE SEQUENCE [LARGE SCALE GENOMIC DNA]</scope>
    <source>
        <strain evidence="2 3">GD13</strain>
    </source>
</reference>
<dbReference type="Gene3D" id="1.10.150.200">
    <property type="entry name" value="Maltooligosyl trehalose synthase, domain 3"/>
    <property type="match status" value="1"/>
</dbReference>
<dbReference type="SMART" id="SM00642">
    <property type="entry name" value="Aamy"/>
    <property type="match status" value="1"/>
</dbReference>
<accession>A0ABT9NL62</accession>
<dbReference type="SUPFAM" id="SSF51445">
    <property type="entry name" value="(Trans)glycosidases"/>
    <property type="match status" value="1"/>
</dbReference>
<evidence type="ECO:0000259" key="1">
    <source>
        <dbReference type="SMART" id="SM00642"/>
    </source>
</evidence>
<dbReference type="Gene3D" id="3.20.20.80">
    <property type="entry name" value="Glycosidases"/>
    <property type="match status" value="1"/>
</dbReference>
<dbReference type="EMBL" id="JAUSQM010000001">
    <property type="protein sequence ID" value="MDP9821086.1"/>
    <property type="molecule type" value="Genomic_DNA"/>
</dbReference>
<feature type="domain" description="Glycosyl hydrolase family 13 catalytic" evidence="1">
    <location>
        <begin position="11"/>
        <end position="673"/>
    </location>
</feature>
<keyword evidence="3" id="KW-1185">Reference proteome</keyword>
<gene>
    <name evidence="2" type="ORF">J2S59_000895</name>
</gene>
<evidence type="ECO:0000313" key="3">
    <source>
        <dbReference type="Proteomes" id="UP001240447"/>
    </source>
</evidence>
<dbReference type="Gene3D" id="1.10.10.470">
    <property type="entry name" value="Maltooligosyl trehalose synthase, domain 4"/>
    <property type="match status" value="1"/>
</dbReference>
<dbReference type="EC" id="5.4.99.15" evidence="2"/>
<sequence>MTRRERAPRVPTSTYRFQVNATQDLPTVARRMDYLNDLGIDWVYLSPILPSEPGSDHGYDVVAHDHVDAARGGEAGLDAVAAEAHKRGMGVLVDIVPNHVGVATPAENAWWWDLLKHGQQSAYAKAFDVDWEFGGGKIRIPVIGDDDFDAVQVDVDAGEVRYHDNRFPLAPGSLDKLDHQEVLAAQHYELVHWKVADDGLNYRRFFAVNTLAAVRVEDPQVFADTHVEIERWFAEGLVDGLRVDHPDGLRDPAGYLRDLAELTGDAYVLVEKILETGEELPVSWATEGTTGYDVMALVDRVLVDPGGVEPLTALETRLRGGELDWESNVFARKLEVADGILRSEVRRIVREIRAVEAAGAHTVPEGELEEAVAHVLAAFPVYRSYLPEGHAHLHEALERARIHTQHLESAAMDVVARVLGDPEHPAALRFQQTSGMVMAKGVEDCAFYRTSRLSSLTEVGGDPSVFAIDPTHFHATMAARLHSWPHAMSASSTHDTKRGEDVRARITVLAEVPEFWEHALDRLLALAPVPDPGFGNLLWQAVVGAWPADDADPATWRARLHGYAEKAMREAGDRTTWTAPDADYEAAVHRAVDAAFDDPAVARVVREVVERTAGPGWVNALSAKLLTLTVPGVPDVYQGSELWEQSLVDPDNRRPVDLDHRAELLAAIRDGARPTLTLGPSDPGIAKLAVVHAALRARRERPELFESYAPLAPEGEAAPHALAFDRGGAVTVVTRMPVGLAARGGWGDTVLRLPAGTWRDEVSGRDGLSGALRLAELLDDLPVALLTRSDLPTDPSEESR</sequence>
<dbReference type="RefSeq" id="WP_306824847.1">
    <property type="nucleotide sequence ID" value="NZ_JAUSQM010000001.1"/>
</dbReference>
<dbReference type="CDD" id="cd11336">
    <property type="entry name" value="AmyAc_MTSase"/>
    <property type="match status" value="1"/>
</dbReference>
<dbReference type="PANTHER" id="PTHR10357">
    <property type="entry name" value="ALPHA-AMYLASE FAMILY MEMBER"/>
    <property type="match status" value="1"/>
</dbReference>
<protein>
    <submittedName>
        <fullName evidence="2">(1-&gt;4)-alpha-D-glucan 1-alpha-D-glucosylmutase</fullName>
        <ecNumber evidence="2">5.4.99.15</ecNumber>
    </submittedName>
</protein>
<dbReference type="GO" id="GO:0047470">
    <property type="term" value="F:(1,4)-alpha-D-glucan 1-alpha-D-glucosylmutase activity"/>
    <property type="evidence" value="ECO:0007669"/>
    <property type="project" value="UniProtKB-EC"/>
</dbReference>
<organism evidence="2 3">
    <name type="scientific">Nocardioides massiliensis</name>
    <dbReference type="NCBI Taxonomy" id="1325935"/>
    <lineage>
        <taxon>Bacteria</taxon>
        <taxon>Bacillati</taxon>
        <taxon>Actinomycetota</taxon>
        <taxon>Actinomycetes</taxon>
        <taxon>Propionibacteriales</taxon>
        <taxon>Nocardioidaceae</taxon>
        <taxon>Nocardioides</taxon>
    </lineage>
</organism>
<dbReference type="InterPro" id="IPR012767">
    <property type="entry name" value="Trehalose_TreY"/>
</dbReference>
<dbReference type="InterPro" id="IPR017853">
    <property type="entry name" value="GH"/>
</dbReference>